<evidence type="ECO:0000313" key="8">
    <source>
        <dbReference type="Proteomes" id="UP000187074"/>
    </source>
</evidence>
<dbReference type="GO" id="GO:0016020">
    <property type="term" value="C:membrane"/>
    <property type="evidence" value="ECO:0007669"/>
    <property type="project" value="TreeGrafter"/>
</dbReference>
<keyword evidence="4 5" id="KW-0067">ATP-binding</keyword>
<dbReference type="Proteomes" id="UP000187074">
    <property type="component" value="Unassembled WGS sequence"/>
</dbReference>
<dbReference type="GO" id="GO:0005776">
    <property type="term" value="C:autophagosome"/>
    <property type="evidence" value="ECO:0007669"/>
    <property type="project" value="TreeGrafter"/>
</dbReference>
<dbReference type="GO" id="GO:0005524">
    <property type="term" value="F:ATP binding"/>
    <property type="evidence" value="ECO:0007669"/>
    <property type="project" value="UniProtKB-UniRule"/>
</dbReference>
<dbReference type="GO" id="GO:0000407">
    <property type="term" value="C:phagophore assembly site"/>
    <property type="evidence" value="ECO:0007669"/>
    <property type="project" value="TreeGrafter"/>
</dbReference>
<sequence>MRFFSYLSSFISAWRDYPAEENTVLGNRYTIQQMIGEGSYGILYQCLDQQSGCVVAVKQSRPSKGDYARQLLNREAAVLRSLQHPQIPAYRDFFSNNRNCYLVMSYINGDTLEDLIFEQDMKYEEDECIEITLQLLKLVRYIHEQGYVHLDLRIPNVLFKDGRINLIDFGLARRIGEPPPLHVPARKKFKRNSSASSVKYKDSKESEDLRDIGHFMLFMLYSTYEPDNNRSAVVERSWQEELHLSIELQNMIKRLLQLSEPYLSSLEFMNELQSLANARNHPSDKDKKGSL</sequence>
<evidence type="ECO:0000256" key="4">
    <source>
        <dbReference type="ARBA" id="ARBA00022840"/>
    </source>
</evidence>
<dbReference type="PROSITE" id="PS50011">
    <property type="entry name" value="PROTEIN_KINASE_DOM"/>
    <property type="match status" value="1"/>
</dbReference>
<evidence type="ECO:0000256" key="3">
    <source>
        <dbReference type="ARBA" id="ARBA00022777"/>
    </source>
</evidence>
<feature type="binding site" evidence="5">
    <location>
        <position position="58"/>
    </location>
    <ligand>
        <name>ATP</name>
        <dbReference type="ChEBI" id="CHEBI:30616"/>
    </ligand>
</feature>
<dbReference type="OrthoDB" id="9788659at2"/>
<dbReference type="PROSITE" id="PS00107">
    <property type="entry name" value="PROTEIN_KINASE_ATP"/>
    <property type="match status" value="1"/>
</dbReference>
<dbReference type="PANTHER" id="PTHR24348:SF22">
    <property type="entry name" value="NON-SPECIFIC SERINE_THREONINE PROTEIN KINASE"/>
    <property type="match status" value="1"/>
</dbReference>
<evidence type="ECO:0000256" key="5">
    <source>
        <dbReference type="PROSITE-ProRule" id="PRU10141"/>
    </source>
</evidence>
<dbReference type="SUPFAM" id="SSF56112">
    <property type="entry name" value="Protein kinase-like (PK-like)"/>
    <property type="match status" value="1"/>
</dbReference>
<dbReference type="PANTHER" id="PTHR24348">
    <property type="entry name" value="SERINE/THREONINE-PROTEIN KINASE UNC-51-RELATED"/>
    <property type="match status" value="1"/>
</dbReference>
<dbReference type="Gene3D" id="1.10.510.10">
    <property type="entry name" value="Transferase(Phosphotransferase) domain 1"/>
    <property type="match status" value="1"/>
</dbReference>
<dbReference type="InterPro" id="IPR000719">
    <property type="entry name" value="Prot_kinase_dom"/>
</dbReference>
<dbReference type="Pfam" id="PF00069">
    <property type="entry name" value="Pkinase"/>
    <property type="match status" value="1"/>
</dbReference>
<keyword evidence="1" id="KW-0808">Transferase</keyword>
<dbReference type="AlphaFoldDB" id="A0A1R1B0K5"/>
<accession>A0A1R1B0K5</accession>
<dbReference type="GO" id="GO:0005829">
    <property type="term" value="C:cytosol"/>
    <property type="evidence" value="ECO:0007669"/>
    <property type="project" value="TreeGrafter"/>
</dbReference>
<evidence type="ECO:0000256" key="2">
    <source>
        <dbReference type="ARBA" id="ARBA00022741"/>
    </source>
</evidence>
<dbReference type="InterPro" id="IPR045269">
    <property type="entry name" value="Atg1-like"/>
</dbReference>
<dbReference type="STRING" id="1401.BK123_15140"/>
<evidence type="ECO:0000313" key="7">
    <source>
        <dbReference type="EMBL" id="OME91974.1"/>
    </source>
</evidence>
<keyword evidence="7" id="KW-0723">Serine/threonine-protein kinase</keyword>
<comment type="caution">
    <text evidence="7">The sequence shown here is derived from an EMBL/GenBank/DDBJ whole genome shotgun (WGS) entry which is preliminary data.</text>
</comment>
<keyword evidence="3 7" id="KW-0418">Kinase</keyword>
<evidence type="ECO:0000259" key="6">
    <source>
        <dbReference type="PROSITE" id="PS50011"/>
    </source>
</evidence>
<dbReference type="GO" id="GO:0004674">
    <property type="term" value="F:protein serine/threonine kinase activity"/>
    <property type="evidence" value="ECO:0007669"/>
    <property type="project" value="UniProtKB-KW"/>
</dbReference>
<proteinExistence type="predicted"/>
<evidence type="ECO:0000256" key="1">
    <source>
        <dbReference type="ARBA" id="ARBA00022679"/>
    </source>
</evidence>
<feature type="domain" description="Protein kinase" evidence="6">
    <location>
        <begin position="29"/>
        <end position="284"/>
    </location>
</feature>
<protein>
    <submittedName>
        <fullName evidence="7">Serine/threonine protein kinase</fullName>
    </submittedName>
</protein>
<dbReference type="RefSeq" id="WP_076323237.1">
    <property type="nucleotide sequence ID" value="NZ_MRTF01000005.1"/>
</dbReference>
<dbReference type="EMBL" id="MRTF01000005">
    <property type="protein sequence ID" value="OME91974.1"/>
    <property type="molecule type" value="Genomic_DNA"/>
</dbReference>
<gene>
    <name evidence="7" type="ORF">BK123_15140</name>
</gene>
<name>A0A1R1B0K5_PAELA</name>
<organism evidence="7 8">
    <name type="scientific">Paenibacillus lautus</name>
    <name type="common">Bacillus lautus</name>
    <dbReference type="NCBI Taxonomy" id="1401"/>
    <lineage>
        <taxon>Bacteria</taxon>
        <taxon>Bacillati</taxon>
        <taxon>Bacillota</taxon>
        <taxon>Bacilli</taxon>
        <taxon>Bacillales</taxon>
        <taxon>Paenibacillaceae</taxon>
        <taxon>Paenibacillus</taxon>
    </lineage>
</organism>
<keyword evidence="2 5" id="KW-0547">Nucleotide-binding</keyword>
<dbReference type="CDD" id="cd00180">
    <property type="entry name" value="PKc"/>
    <property type="match status" value="1"/>
</dbReference>
<dbReference type="InterPro" id="IPR011009">
    <property type="entry name" value="Kinase-like_dom_sf"/>
</dbReference>
<dbReference type="InterPro" id="IPR017441">
    <property type="entry name" value="Protein_kinase_ATP_BS"/>
</dbReference>
<reference evidence="7 8" key="1">
    <citation type="submission" date="2016-11" db="EMBL/GenBank/DDBJ databases">
        <title>Paenibacillus species isolates.</title>
        <authorList>
            <person name="Beno S.M."/>
        </authorList>
    </citation>
    <scope>NUCLEOTIDE SEQUENCE [LARGE SCALE GENOMIC DNA]</scope>
    <source>
        <strain evidence="7 8">FSL F4-0100</strain>
    </source>
</reference>